<keyword evidence="3" id="KW-1185">Reference proteome</keyword>
<sequence length="100" mass="10957">MLLKGELFKPGCWGGIVFSLAVAPIGSYVAFQQPFLWLSLCFSFKEDLIVGTCGSRNQEKLLCGFGAGFTASHRQRRGTPRLQLSLLVRPNAVMPIQPSV</sequence>
<protein>
    <submittedName>
        <fullName evidence="2">Uncharacterized protein</fullName>
    </submittedName>
</protein>
<dbReference type="Proteomes" id="UP001179181">
    <property type="component" value="Unassembled WGS sequence"/>
</dbReference>
<keyword evidence="1" id="KW-0472">Membrane</keyword>
<feature type="transmembrane region" description="Helical" evidence="1">
    <location>
        <begin position="12"/>
        <end position="31"/>
    </location>
</feature>
<evidence type="ECO:0000256" key="1">
    <source>
        <dbReference type="SAM" id="Phobius"/>
    </source>
</evidence>
<gene>
    <name evidence="2" type="ORF">FHS68_001753</name>
</gene>
<name>A0ABX0UHT3_9BACT</name>
<comment type="caution">
    <text evidence="2">The sequence shown here is derived from an EMBL/GenBank/DDBJ whole genome shotgun (WGS) entry which is preliminary data.</text>
</comment>
<organism evidence="2 3">
    <name type="scientific">Dyadobacter arcticus</name>
    <dbReference type="NCBI Taxonomy" id="1078754"/>
    <lineage>
        <taxon>Bacteria</taxon>
        <taxon>Pseudomonadati</taxon>
        <taxon>Bacteroidota</taxon>
        <taxon>Cytophagia</taxon>
        <taxon>Cytophagales</taxon>
        <taxon>Spirosomataceae</taxon>
        <taxon>Dyadobacter</taxon>
    </lineage>
</organism>
<proteinExistence type="predicted"/>
<accession>A0ABX0UHT3</accession>
<reference evidence="2 3" key="1">
    <citation type="submission" date="2020-03" db="EMBL/GenBank/DDBJ databases">
        <title>Genomic Encyclopedia of Type Strains, Phase IV (KMG-IV): sequencing the most valuable type-strain genomes for metagenomic binning, comparative biology and taxonomic classification.</title>
        <authorList>
            <person name="Goeker M."/>
        </authorList>
    </citation>
    <scope>NUCLEOTIDE SEQUENCE [LARGE SCALE GENOMIC DNA]</scope>
    <source>
        <strain evidence="2 3">DSM 102865</strain>
    </source>
</reference>
<dbReference type="RefSeq" id="WP_167269146.1">
    <property type="nucleotide sequence ID" value="NZ_JAASQJ010000002.1"/>
</dbReference>
<dbReference type="EMBL" id="JAASQJ010000002">
    <property type="protein sequence ID" value="NIJ52583.1"/>
    <property type="molecule type" value="Genomic_DNA"/>
</dbReference>
<keyword evidence="1" id="KW-0812">Transmembrane</keyword>
<keyword evidence="1" id="KW-1133">Transmembrane helix</keyword>
<evidence type="ECO:0000313" key="2">
    <source>
        <dbReference type="EMBL" id="NIJ52583.1"/>
    </source>
</evidence>
<evidence type="ECO:0000313" key="3">
    <source>
        <dbReference type="Proteomes" id="UP001179181"/>
    </source>
</evidence>